<protein>
    <submittedName>
        <fullName evidence="1">Uncharacterized protein</fullName>
    </submittedName>
</protein>
<proteinExistence type="predicted"/>
<keyword evidence="2" id="KW-1185">Reference proteome</keyword>
<dbReference type="AlphaFoldDB" id="A0A151MUH1"/>
<name>A0A151MUH1_ALLMI</name>
<reference evidence="1 2" key="1">
    <citation type="journal article" date="2012" name="Genome Biol.">
        <title>Sequencing three crocodilian genomes to illuminate the evolution of archosaurs and amniotes.</title>
        <authorList>
            <person name="St John J.A."/>
            <person name="Braun E.L."/>
            <person name="Isberg S.R."/>
            <person name="Miles L.G."/>
            <person name="Chong A.Y."/>
            <person name="Gongora J."/>
            <person name="Dalzell P."/>
            <person name="Moran C."/>
            <person name="Bed'hom B."/>
            <person name="Abzhanov A."/>
            <person name="Burgess S.C."/>
            <person name="Cooksey A.M."/>
            <person name="Castoe T.A."/>
            <person name="Crawford N.G."/>
            <person name="Densmore L.D."/>
            <person name="Drew J.C."/>
            <person name="Edwards S.V."/>
            <person name="Faircloth B.C."/>
            <person name="Fujita M.K."/>
            <person name="Greenwold M.J."/>
            <person name="Hoffmann F.G."/>
            <person name="Howard J.M."/>
            <person name="Iguchi T."/>
            <person name="Janes D.E."/>
            <person name="Khan S.Y."/>
            <person name="Kohno S."/>
            <person name="de Koning A.J."/>
            <person name="Lance S.L."/>
            <person name="McCarthy F.M."/>
            <person name="McCormack J.E."/>
            <person name="Merchant M.E."/>
            <person name="Peterson D.G."/>
            <person name="Pollock D.D."/>
            <person name="Pourmand N."/>
            <person name="Raney B.J."/>
            <person name="Roessler K.A."/>
            <person name="Sanford J.R."/>
            <person name="Sawyer R.H."/>
            <person name="Schmidt C.J."/>
            <person name="Triplett E.W."/>
            <person name="Tuberville T.D."/>
            <person name="Venegas-Anaya M."/>
            <person name="Howard J.T."/>
            <person name="Jarvis E.D."/>
            <person name="Guillette L.J.Jr."/>
            <person name="Glenn T.C."/>
            <person name="Green R.E."/>
            <person name="Ray D.A."/>
        </authorList>
    </citation>
    <scope>NUCLEOTIDE SEQUENCE [LARGE SCALE GENOMIC DNA]</scope>
    <source>
        <strain evidence="1">KSC_2009_1</strain>
    </source>
</reference>
<sequence length="87" mass="9618">MAKGDEVTAVQDVLHFYRFHNRSVIIQCTQQNRLSRSTFGTKSLIPLMDSVPACKGKPQLLQCSSLQLAAGGMARMQPDEDAIRITP</sequence>
<comment type="caution">
    <text evidence="1">The sequence shown here is derived from an EMBL/GenBank/DDBJ whole genome shotgun (WGS) entry which is preliminary data.</text>
</comment>
<accession>A0A151MUH1</accession>
<gene>
    <name evidence="1" type="ORF">Y1Q_0006909</name>
</gene>
<evidence type="ECO:0000313" key="1">
    <source>
        <dbReference type="EMBL" id="KYO28172.1"/>
    </source>
</evidence>
<dbReference type="Proteomes" id="UP000050525">
    <property type="component" value="Unassembled WGS sequence"/>
</dbReference>
<dbReference type="EMBL" id="AKHW03004996">
    <property type="protein sequence ID" value="KYO28172.1"/>
    <property type="molecule type" value="Genomic_DNA"/>
</dbReference>
<organism evidence="1 2">
    <name type="scientific">Alligator mississippiensis</name>
    <name type="common">American alligator</name>
    <dbReference type="NCBI Taxonomy" id="8496"/>
    <lineage>
        <taxon>Eukaryota</taxon>
        <taxon>Metazoa</taxon>
        <taxon>Chordata</taxon>
        <taxon>Craniata</taxon>
        <taxon>Vertebrata</taxon>
        <taxon>Euteleostomi</taxon>
        <taxon>Archelosauria</taxon>
        <taxon>Archosauria</taxon>
        <taxon>Crocodylia</taxon>
        <taxon>Alligatoridae</taxon>
        <taxon>Alligatorinae</taxon>
        <taxon>Alligator</taxon>
    </lineage>
</organism>
<evidence type="ECO:0000313" key="2">
    <source>
        <dbReference type="Proteomes" id="UP000050525"/>
    </source>
</evidence>